<dbReference type="InterPro" id="IPR032783">
    <property type="entry name" value="AraC_lig"/>
</dbReference>
<dbReference type="SMART" id="SM00342">
    <property type="entry name" value="HTH_ARAC"/>
    <property type="match status" value="1"/>
</dbReference>
<keyword evidence="1" id="KW-0805">Transcription regulation</keyword>
<dbReference type="PROSITE" id="PS01124">
    <property type="entry name" value="HTH_ARAC_FAMILY_2"/>
    <property type="match status" value="1"/>
</dbReference>
<evidence type="ECO:0000256" key="1">
    <source>
        <dbReference type="ARBA" id="ARBA00023015"/>
    </source>
</evidence>
<dbReference type="Gene3D" id="1.10.10.60">
    <property type="entry name" value="Homeodomain-like"/>
    <property type="match status" value="2"/>
</dbReference>
<dbReference type="AlphaFoldDB" id="A0A840RPF5"/>
<dbReference type="PANTHER" id="PTHR46796">
    <property type="entry name" value="HTH-TYPE TRANSCRIPTIONAL ACTIVATOR RHAS-RELATED"/>
    <property type="match status" value="1"/>
</dbReference>
<dbReference type="InterPro" id="IPR018060">
    <property type="entry name" value="HTH_AraC"/>
</dbReference>
<sequence>MDRLSPLFARFAPSARVFHSGSLCGSADADLSDGGGHIHLINSGRVTVSRPQFDSITIEQPSVLFFPRPSVHRLQVDEHDKTEMVCATIKFGNGVESPVMRALPEVMVVPLESAPSLKPMLALLFAEAFSDKCGRQAAIDRLTEYLMVLLLRHAMTNDIVGGGILAGLGDPRLSKAITAMHERPEQSWSLEQLAESAGMSRARFAVHFRETVGMTPLDYLTDWRVGVAQVLLKGGQSLKFVAPAVGYMSPTAFTRVFSQRIGASPTEWLAQSANAY</sequence>
<evidence type="ECO:0000256" key="2">
    <source>
        <dbReference type="ARBA" id="ARBA00023125"/>
    </source>
</evidence>
<keyword evidence="6" id="KW-1185">Reference proteome</keyword>
<protein>
    <submittedName>
        <fullName evidence="5">AraC-like DNA-binding protein</fullName>
    </submittedName>
</protein>
<dbReference type="InterPro" id="IPR009057">
    <property type="entry name" value="Homeodomain-like_sf"/>
</dbReference>
<dbReference type="Proteomes" id="UP000571084">
    <property type="component" value="Unassembled WGS sequence"/>
</dbReference>
<dbReference type="RefSeq" id="WP_168056540.1">
    <property type="nucleotide sequence ID" value="NZ_JAAOZT010000010.1"/>
</dbReference>
<reference evidence="5 6" key="1">
    <citation type="submission" date="2020-08" db="EMBL/GenBank/DDBJ databases">
        <title>Genomic Encyclopedia of Type Strains, Phase IV (KMG-IV): sequencing the most valuable type-strain genomes for metagenomic binning, comparative biology and taxonomic classification.</title>
        <authorList>
            <person name="Goeker M."/>
        </authorList>
    </citation>
    <scope>NUCLEOTIDE SEQUENCE [LARGE SCALE GENOMIC DNA]</scope>
    <source>
        <strain evidence="5 6">DSM 23240</strain>
    </source>
</reference>
<evidence type="ECO:0000259" key="4">
    <source>
        <dbReference type="PROSITE" id="PS01124"/>
    </source>
</evidence>
<dbReference type="Pfam" id="PF12833">
    <property type="entry name" value="HTH_18"/>
    <property type="match status" value="1"/>
</dbReference>
<evidence type="ECO:0000256" key="3">
    <source>
        <dbReference type="ARBA" id="ARBA00023163"/>
    </source>
</evidence>
<keyword evidence="3" id="KW-0804">Transcription</keyword>
<dbReference type="PANTHER" id="PTHR46796:SF7">
    <property type="entry name" value="ARAC FAMILY TRANSCRIPTIONAL REGULATOR"/>
    <property type="match status" value="1"/>
</dbReference>
<proteinExistence type="predicted"/>
<dbReference type="GO" id="GO:0043565">
    <property type="term" value="F:sequence-specific DNA binding"/>
    <property type="evidence" value="ECO:0007669"/>
    <property type="project" value="InterPro"/>
</dbReference>
<dbReference type="InterPro" id="IPR050204">
    <property type="entry name" value="AraC_XylS_family_regulators"/>
</dbReference>
<dbReference type="SUPFAM" id="SSF46689">
    <property type="entry name" value="Homeodomain-like"/>
    <property type="match status" value="2"/>
</dbReference>
<evidence type="ECO:0000313" key="5">
    <source>
        <dbReference type="EMBL" id="MBB5199613.1"/>
    </source>
</evidence>
<dbReference type="EMBL" id="JACHHQ010000003">
    <property type="protein sequence ID" value="MBB5199613.1"/>
    <property type="molecule type" value="Genomic_DNA"/>
</dbReference>
<gene>
    <name evidence="5" type="ORF">HNR39_001445</name>
</gene>
<accession>A0A840RPF5</accession>
<dbReference type="Pfam" id="PF12852">
    <property type="entry name" value="Cupin_6"/>
    <property type="match status" value="1"/>
</dbReference>
<keyword evidence="2 5" id="KW-0238">DNA-binding</keyword>
<evidence type="ECO:0000313" key="6">
    <source>
        <dbReference type="Proteomes" id="UP000571084"/>
    </source>
</evidence>
<dbReference type="GO" id="GO:0003700">
    <property type="term" value="F:DNA-binding transcription factor activity"/>
    <property type="evidence" value="ECO:0007669"/>
    <property type="project" value="InterPro"/>
</dbReference>
<comment type="caution">
    <text evidence="5">The sequence shown here is derived from an EMBL/GenBank/DDBJ whole genome shotgun (WGS) entry which is preliminary data.</text>
</comment>
<name>A0A840RPF5_9BURK</name>
<organism evidence="5 6">
    <name type="scientific">Glaciimonas immobilis</name>
    <dbReference type="NCBI Taxonomy" id="728004"/>
    <lineage>
        <taxon>Bacteria</taxon>
        <taxon>Pseudomonadati</taxon>
        <taxon>Pseudomonadota</taxon>
        <taxon>Betaproteobacteria</taxon>
        <taxon>Burkholderiales</taxon>
        <taxon>Oxalobacteraceae</taxon>
        <taxon>Glaciimonas</taxon>
    </lineage>
</organism>
<feature type="domain" description="HTH araC/xylS-type" evidence="4">
    <location>
        <begin position="174"/>
        <end position="271"/>
    </location>
</feature>